<dbReference type="Proteomes" id="UP000613030">
    <property type="component" value="Unassembled WGS sequence"/>
</dbReference>
<dbReference type="PROSITE" id="PS51352">
    <property type="entry name" value="THIOREDOXIN_2"/>
    <property type="match status" value="1"/>
</dbReference>
<dbReference type="Pfam" id="PF00578">
    <property type="entry name" value="AhpC-TSA"/>
    <property type="match status" value="1"/>
</dbReference>
<evidence type="ECO:0000256" key="3">
    <source>
        <dbReference type="ARBA" id="ARBA00023157"/>
    </source>
</evidence>
<dbReference type="PANTHER" id="PTHR42852">
    <property type="entry name" value="THIOL:DISULFIDE INTERCHANGE PROTEIN DSBE"/>
    <property type="match status" value="1"/>
</dbReference>
<evidence type="ECO:0000259" key="5">
    <source>
        <dbReference type="PROSITE" id="PS51352"/>
    </source>
</evidence>
<dbReference type="Gene3D" id="3.40.30.10">
    <property type="entry name" value="Glutaredoxin"/>
    <property type="match status" value="1"/>
</dbReference>
<keyword evidence="3" id="KW-1015">Disulfide bond</keyword>
<sequence>MKVEGTSDALTNLKVSGSPAQNDFTVLEDGVQVLRNKVTALYTQSEKAKKEADSLYNSEKDLRKQFVLTHPKSYASLNELLNWVGEDNLDEATNIYNGLDANLKKTEKAAEIVARIENLKKTKVGNGFIDFKQTDLDGKTVSLSSYKGNYVLLEFWASWCGPCRQENPNLKKEYELYKDKGFQVLGVSLDDNATKWKKAIEKDGLPWAHVSDLKGWNNEAAVQYGVRAIPANFLIDPQGKIIARNLRGEELAKKLEEIFH</sequence>
<accession>A0ABS1KUL1</accession>
<evidence type="ECO:0000256" key="1">
    <source>
        <dbReference type="ARBA" id="ARBA00004196"/>
    </source>
</evidence>
<keyword evidence="4" id="KW-0676">Redox-active center</keyword>
<feature type="domain" description="Thioredoxin" evidence="5">
    <location>
        <begin position="122"/>
        <end position="260"/>
    </location>
</feature>
<dbReference type="InterPro" id="IPR000866">
    <property type="entry name" value="AhpC/TSA"/>
</dbReference>
<evidence type="ECO:0000313" key="7">
    <source>
        <dbReference type="Proteomes" id="UP000613030"/>
    </source>
</evidence>
<keyword evidence="2" id="KW-0201">Cytochrome c-type biogenesis</keyword>
<dbReference type="InterPro" id="IPR036249">
    <property type="entry name" value="Thioredoxin-like_sf"/>
</dbReference>
<dbReference type="InterPro" id="IPR017937">
    <property type="entry name" value="Thioredoxin_CS"/>
</dbReference>
<organism evidence="6 7">
    <name type="scientific">Chryseolinea lacunae</name>
    <dbReference type="NCBI Taxonomy" id="2801331"/>
    <lineage>
        <taxon>Bacteria</taxon>
        <taxon>Pseudomonadati</taxon>
        <taxon>Bacteroidota</taxon>
        <taxon>Cytophagia</taxon>
        <taxon>Cytophagales</taxon>
        <taxon>Fulvivirgaceae</taxon>
        <taxon>Chryseolinea</taxon>
    </lineage>
</organism>
<name>A0ABS1KUL1_9BACT</name>
<dbReference type="InterPro" id="IPR050553">
    <property type="entry name" value="Thioredoxin_ResA/DsbE_sf"/>
</dbReference>
<keyword evidence="7" id="KW-1185">Reference proteome</keyword>
<proteinExistence type="predicted"/>
<evidence type="ECO:0000256" key="4">
    <source>
        <dbReference type="ARBA" id="ARBA00023284"/>
    </source>
</evidence>
<dbReference type="InterPro" id="IPR013766">
    <property type="entry name" value="Thioredoxin_domain"/>
</dbReference>
<dbReference type="EMBL" id="JAERRB010000005">
    <property type="protein sequence ID" value="MBL0742988.1"/>
    <property type="molecule type" value="Genomic_DNA"/>
</dbReference>
<dbReference type="PANTHER" id="PTHR42852:SF6">
    <property type="entry name" value="THIOL:DISULFIDE INTERCHANGE PROTEIN DSBE"/>
    <property type="match status" value="1"/>
</dbReference>
<gene>
    <name evidence="6" type="ORF">JI741_17295</name>
</gene>
<dbReference type="PROSITE" id="PS00194">
    <property type="entry name" value="THIOREDOXIN_1"/>
    <property type="match status" value="1"/>
</dbReference>
<comment type="caution">
    <text evidence="6">The sequence shown here is derived from an EMBL/GenBank/DDBJ whole genome shotgun (WGS) entry which is preliminary data.</text>
</comment>
<protein>
    <submittedName>
        <fullName evidence="6">TlpA family protein disulfide reductase</fullName>
    </submittedName>
</protein>
<dbReference type="SUPFAM" id="SSF52833">
    <property type="entry name" value="Thioredoxin-like"/>
    <property type="match status" value="1"/>
</dbReference>
<dbReference type="CDD" id="cd02966">
    <property type="entry name" value="TlpA_like_family"/>
    <property type="match status" value="1"/>
</dbReference>
<comment type="subcellular location">
    <subcellularLocation>
        <location evidence="1">Cell envelope</location>
    </subcellularLocation>
</comment>
<reference evidence="6 7" key="1">
    <citation type="submission" date="2021-01" db="EMBL/GenBank/DDBJ databases">
        <title>Chryseolinea sp. Jin1 Genome sequencing and assembly.</title>
        <authorList>
            <person name="Kim I."/>
        </authorList>
    </citation>
    <scope>NUCLEOTIDE SEQUENCE [LARGE SCALE GENOMIC DNA]</scope>
    <source>
        <strain evidence="6 7">Jin1</strain>
    </source>
</reference>
<evidence type="ECO:0000256" key="2">
    <source>
        <dbReference type="ARBA" id="ARBA00022748"/>
    </source>
</evidence>
<evidence type="ECO:0000313" key="6">
    <source>
        <dbReference type="EMBL" id="MBL0742988.1"/>
    </source>
</evidence>